<gene>
    <name evidence="14" type="ORF">FMOSSE_LOCUS5633</name>
</gene>
<proteinExistence type="inferred from homology"/>
<evidence type="ECO:0000256" key="10">
    <source>
        <dbReference type="ARBA" id="ARBA00048778"/>
    </source>
</evidence>
<keyword evidence="3" id="KW-0962">Peroxisome biogenesis</keyword>
<dbReference type="InterPro" id="IPR050168">
    <property type="entry name" value="AAA_ATPase_domain"/>
</dbReference>
<dbReference type="InterPro" id="IPR003959">
    <property type="entry name" value="ATPase_AAA_core"/>
</dbReference>
<keyword evidence="5" id="KW-0378">Hydrolase</keyword>
<dbReference type="InterPro" id="IPR014811">
    <property type="entry name" value="ArgoL1"/>
</dbReference>
<dbReference type="PROSITE" id="PS50822">
    <property type="entry name" value="PIWI"/>
    <property type="match status" value="1"/>
</dbReference>
<dbReference type="GO" id="GO:0016558">
    <property type="term" value="P:protein import into peroxisome matrix"/>
    <property type="evidence" value="ECO:0007669"/>
    <property type="project" value="TreeGrafter"/>
</dbReference>
<dbReference type="GO" id="GO:0003723">
    <property type="term" value="F:RNA binding"/>
    <property type="evidence" value="ECO:0007669"/>
    <property type="project" value="InterPro"/>
</dbReference>
<evidence type="ECO:0000256" key="7">
    <source>
        <dbReference type="ARBA" id="ARBA00023136"/>
    </source>
</evidence>
<dbReference type="InterPro" id="IPR027417">
    <property type="entry name" value="P-loop_NTPase"/>
</dbReference>
<evidence type="ECO:0000313" key="15">
    <source>
        <dbReference type="Proteomes" id="UP000789375"/>
    </source>
</evidence>
<dbReference type="PROSITE" id="PS50821">
    <property type="entry name" value="PAZ"/>
    <property type="match status" value="1"/>
</dbReference>
<dbReference type="GO" id="GO:0005829">
    <property type="term" value="C:cytosol"/>
    <property type="evidence" value="ECO:0007669"/>
    <property type="project" value="TreeGrafter"/>
</dbReference>
<dbReference type="SMART" id="SM00382">
    <property type="entry name" value="AAA"/>
    <property type="match status" value="2"/>
</dbReference>
<dbReference type="Pfam" id="PF02170">
    <property type="entry name" value="PAZ"/>
    <property type="match status" value="1"/>
</dbReference>
<dbReference type="EMBL" id="CAJVPP010001094">
    <property type="protein sequence ID" value="CAG8533697.1"/>
    <property type="molecule type" value="Genomic_DNA"/>
</dbReference>
<dbReference type="SMART" id="SM00950">
    <property type="entry name" value="Piwi"/>
    <property type="match status" value="1"/>
</dbReference>
<evidence type="ECO:0000256" key="3">
    <source>
        <dbReference type="ARBA" id="ARBA00022593"/>
    </source>
</evidence>
<feature type="domain" description="Piwi" evidence="13">
    <location>
        <begin position="1699"/>
        <end position="1907"/>
    </location>
</feature>
<dbReference type="InterPro" id="IPR003165">
    <property type="entry name" value="Piwi"/>
</dbReference>
<dbReference type="Pfam" id="PF00004">
    <property type="entry name" value="AAA"/>
    <property type="match status" value="2"/>
</dbReference>
<keyword evidence="6" id="KW-0067">ATP-binding</keyword>
<dbReference type="FunFam" id="3.40.50.300:FF:000109">
    <property type="entry name" value="Peroxisomal biogenesis factor 6"/>
    <property type="match status" value="1"/>
</dbReference>
<evidence type="ECO:0000256" key="11">
    <source>
        <dbReference type="SAM" id="MobiDB-lite"/>
    </source>
</evidence>
<reference evidence="14" key="1">
    <citation type="submission" date="2021-06" db="EMBL/GenBank/DDBJ databases">
        <authorList>
            <person name="Kallberg Y."/>
            <person name="Tangrot J."/>
            <person name="Rosling A."/>
        </authorList>
    </citation>
    <scope>NUCLEOTIDE SEQUENCE</scope>
    <source>
        <strain evidence="14">87-6 pot B 2015</strain>
    </source>
</reference>
<dbReference type="InterPro" id="IPR036085">
    <property type="entry name" value="PAZ_dom_sf"/>
</dbReference>
<evidence type="ECO:0000256" key="2">
    <source>
        <dbReference type="ARBA" id="ARBA00006914"/>
    </source>
</evidence>
<dbReference type="Gene3D" id="1.10.8.60">
    <property type="match status" value="2"/>
</dbReference>
<feature type="compositionally biased region" description="Basic and acidic residues" evidence="11">
    <location>
        <begin position="1186"/>
        <end position="1201"/>
    </location>
</feature>
<dbReference type="Pfam" id="PF02171">
    <property type="entry name" value="Piwi"/>
    <property type="match status" value="1"/>
</dbReference>
<evidence type="ECO:0000256" key="4">
    <source>
        <dbReference type="ARBA" id="ARBA00022741"/>
    </source>
</evidence>
<evidence type="ECO:0000313" key="14">
    <source>
        <dbReference type="EMBL" id="CAG8533697.1"/>
    </source>
</evidence>
<dbReference type="Proteomes" id="UP000789375">
    <property type="component" value="Unassembled WGS sequence"/>
</dbReference>
<evidence type="ECO:0000256" key="9">
    <source>
        <dbReference type="ARBA" id="ARBA00034920"/>
    </source>
</evidence>
<dbReference type="SUPFAM" id="SSF101690">
    <property type="entry name" value="PAZ domain"/>
    <property type="match status" value="1"/>
</dbReference>
<organism evidence="14 15">
    <name type="scientific">Funneliformis mosseae</name>
    <name type="common">Endomycorrhizal fungus</name>
    <name type="synonym">Glomus mosseae</name>
    <dbReference type="NCBI Taxonomy" id="27381"/>
    <lineage>
        <taxon>Eukaryota</taxon>
        <taxon>Fungi</taxon>
        <taxon>Fungi incertae sedis</taxon>
        <taxon>Mucoromycota</taxon>
        <taxon>Glomeromycotina</taxon>
        <taxon>Glomeromycetes</taxon>
        <taxon>Glomerales</taxon>
        <taxon>Glomeraceae</taxon>
        <taxon>Funneliformis</taxon>
    </lineage>
</organism>
<dbReference type="InterPro" id="IPR056995">
    <property type="entry name" value="PEX6_4th_dom"/>
</dbReference>
<dbReference type="SUPFAM" id="SSF52540">
    <property type="entry name" value="P-loop containing nucleoside triphosphate hydrolases"/>
    <property type="match status" value="2"/>
</dbReference>
<evidence type="ECO:0000256" key="6">
    <source>
        <dbReference type="ARBA" id="ARBA00022840"/>
    </source>
</evidence>
<dbReference type="InterPro" id="IPR003100">
    <property type="entry name" value="PAZ_dom"/>
</dbReference>
<comment type="catalytic activity">
    <reaction evidence="10">
        <text>ATP + H2O = ADP + phosphate + H(+)</text>
        <dbReference type="Rhea" id="RHEA:13065"/>
        <dbReference type="ChEBI" id="CHEBI:15377"/>
        <dbReference type="ChEBI" id="CHEBI:15378"/>
        <dbReference type="ChEBI" id="CHEBI:30616"/>
        <dbReference type="ChEBI" id="CHEBI:43474"/>
        <dbReference type="ChEBI" id="CHEBI:456216"/>
    </reaction>
    <physiologicalReaction direction="left-to-right" evidence="10">
        <dbReference type="Rhea" id="RHEA:13066"/>
    </physiologicalReaction>
</comment>
<dbReference type="FunFam" id="1.10.8.60:FF:000039">
    <property type="entry name" value="peroxisome biogenesis factor 6"/>
    <property type="match status" value="1"/>
</dbReference>
<evidence type="ECO:0000259" key="13">
    <source>
        <dbReference type="PROSITE" id="PS50822"/>
    </source>
</evidence>
<dbReference type="InterPro" id="IPR012337">
    <property type="entry name" value="RNaseH-like_sf"/>
</dbReference>
<evidence type="ECO:0000256" key="1">
    <source>
        <dbReference type="ARBA" id="ARBA00004370"/>
    </source>
</evidence>
<comment type="similarity">
    <text evidence="2">Belongs to the AAA ATPase family.</text>
</comment>
<dbReference type="InterPro" id="IPR003960">
    <property type="entry name" value="ATPase_AAA_CS"/>
</dbReference>
<dbReference type="GO" id="GO:0016887">
    <property type="term" value="F:ATP hydrolysis activity"/>
    <property type="evidence" value="ECO:0007669"/>
    <property type="project" value="InterPro"/>
</dbReference>
<dbReference type="Pfam" id="PF08699">
    <property type="entry name" value="ArgoL1"/>
    <property type="match status" value="1"/>
</dbReference>
<dbReference type="GO" id="GO:0005524">
    <property type="term" value="F:ATP binding"/>
    <property type="evidence" value="ECO:0007669"/>
    <property type="project" value="UniProtKB-KW"/>
</dbReference>
<dbReference type="PANTHER" id="PTHR23077">
    <property type="entry name" value="AAA-FAMILY ATPASE"/>
    <property type="match status" value="1"/>
</dbReference>
<dbReference type="Gene3D" id="2.170.260.10">
    <property type="entry name" value="paz domain"/>
    <property type="match status" value="1"/>
</dbReference>
<dbReference type="InterPro" id="IPR047533">
    <property type="entry name" value="RecA-like_PEX6_r2"/>
</dbReference>
<feature type="compositionally biased region" description="Basic and acidic residues" evidence="11">
    <location>
        <begin position="1168"/>
        <end position="1179"/>
    </location>
</feature>
<dbReference type="Pfam" id="PF23315">
    <property type="entry name" value="PEX6_4th"/>
    <property type="match status" value="1"/>
</dbReference>
<dbReference type="PROSITE" id="PS00674">
    <property type="entry name" value="AAA"/>
    <property type="match status" value="1"/>
</dbReference>
<name>A0A9N9AIC8_FUNMO</name>
<keyword evidence="4" id="KW-0547">Nucleotide-binding</keyword>
<feature type="domain" description="PAZ" evidence="12">
    <location>
        <begin position="1413"/>
        <end position="1536"/>
    </location>
</feature>
<dbReference type="CDD" id="cd19527">
    <property type="entry name" value="RecA-like_PEX6_r2"/>
    <property type="match status" value="1"/>
</dbReference>
<dbReference type="SMART" id="SM00949">
    <property type="entry name" value="PAZ"/>
    <property type="match status" value="1"/>
</dbReference>
<accession>A0A9N9AIC8</accession>
<evidence type="ECO:0000256" key="8">
    <source>
        <dbReference type="ARBA" id="ARBA00034811"/>
    </source>
</evidence>
<dbReference type="SMART" id="SM01163">
    <property type="entry name" value="DUF1785"/>
    <property type="match status" value="1"/>
</dbReference>
<keyword evidence="15" id="KW-1185">Reference proteome</keyword>
<dbReference type="PANTHER" id="PTHR23077:SF9">
    <property type="entry name" value="PEROXISOMAL ATPASE PEX6"/>
    <property type="match status" value="1"/>
</dbReference>
<protein>
    <recommendedName>
        <fullName evidence="8">Peroxisomal ATPase PEX6</fullName>
    </recommendedName>
    <alternativeName>
        <fullName evidence="9">Peroxin-6</fullName>
    </alternativeName>
</protein>
<keyword evidence="7" id="KW-0472">Membrane</keyword>
<dbReference type="InterPro" id="IPR036397">
    <property type="entry name" value="RNaseH_sf"/>
</dbReference>
<feature type="region of interest" description="Disordered" evidence="11">
    <location>
        <begin position="1168"/>
        <end position="1202"/>
    </location>
</feature>
<dbReference type="Gene3D" id="3.40.50.2300">
    <property type="match status" value="1"/>
</dbReference>
<dbReference type="Pfam" id="PF16486">
    <property type="entry name" value="ArgoN"/>
    <property type="match status" value="1"/>
</dbReference>
<dbReference type="InterPro" id="IPR003593">
    <property type="entry name" value="AAA+_ATPase"/>
</dbReference>
<comment type="subcellular location">
    <subcellularLocation>
        <location evidence="1">Membrane</location>
    </subcellularLocation>
</comment>
<dbReference type="CDD" id="cd02846">
    <property type="entry name" value="PAZ_argonaute_like"/>
    <property type="match status" value="1"/>
</dbReference>
<comment type="caution">
    <text evidence="14">The sequence shown here is derived from an EMBL/GenBank/DDBJ whole genome shotgun (WGS) entry which is preliminary data.</text>
</comment>
<dbReference type="GO" id="GO:0005778">
    <property type="term" value="C:peroxisomal membrane"/>
    <property type="evidence" value="ECO:0007669"/>
    <property type="project" value="TreeGrafter"/>
</dbReference>
<sequence length="1907" mass="213760">MSSDYISRNAKIQIYDSLHNSNNDFCIGLCEKLWNELIKEPVNDESDAIRATLKPHICVSITPLDLNLKNPIRTQKQRSLISSIITYARLQYPDKFEETPEDHVIYVSNDFVKQNNLRDVIEAEVRMIAPIELEEVIIGALNTESYESLKKGFGKDPSAISTYFYSSLPIIVRQSQIYNLRPVSDPKVLIKFKALMCNPVLQGIIGTHTDFIITDLSQEALGYDFEEKETDVNHGIEFDFEDLLEEQNILNLKDDYMDTQLALLEVNGQDVGNGYESNTSTTSSDDECLSTMVSISRKSNFTPQLLSSPFPAFLIQPIPKEREDPESRVLISIRDLAKLGIQSGSWALVSGPINEKTRLCKIYAIDISSSFTESSCPPAYISPLLHFNLGFSNAKNLTSEQLFIQPAIRIQSPPPVAKYLVVARIAFPNCNDRFIYNASICGLEKWFEEADRIVSEGDIFSIPIDEEAARLRPQKVEGDIDTSDDIKIATSPLKPTTVVHFKITELKPKNKKKMMLYGSGRLVDTKLTRIEQIGMVHSKVPIVKQYFGITSKFSNQNSILTSPGTPYAKLYDLISSCLHPNAVTLNLSCTVLLNGPRGCGKKTAVEWVADSVGVHVFEVNCFDFAGETDAKTETSLRMRLDKAVTSSPCVFLLRHIDALVRKSAVLETGQDPTISTILQDCFKQLLINFQNIGYPVLVVGTTGDIEEVPASVIGCFRHEIAFESPSEAARLAILEQLTSDTPLAPDVSLSLLATQTAALVAKDLVDLIARAGLASLERVEISLKRTNKPIIKDLDIVHAGIALTATDFENALNKARASYSDSIGAPKIPNVTWDDVGGLAAVKHDILDTIQLPLEHPELFATGMKKRSGILLYGPPGTGKTLLAKAVATSCSLNFFSVKGPELLNMYVGESEANVRRVFQRARDAKPCVIFFDELDSVAPKRGEQGDSGGVMDRIVSQLLAELDGMGQGGGAADVFVIGATNRPDLLDPALLRPGRFDKLLYLGVSQDHETQLKIIQALTRKFRLHPSLDLRAVAEKCPFNYTGADFYALCSDAMLKAMSRTAEAIEAKVAKINANPSTNLPKPINSQYYLNHLAIPDDILVEVNQNDFERALIELIPSVSEKELEHYKMVQMRFTQEEAKKFGGNDEQKSYSNSKIIDDGVITEYNGKKNDKKGKDKNSAVMSAPEEKDFSVDRATRPEKPGTLGKEVMIKANFIGVTKFSYPEVHYYSFEIVDQKKKKAGRKDSDRVFLQMKVTKKFGTNTYPTFDGGQVYSPTELAIGHSKETRSYDITVPVEADGSGREKTFKVEIKHQGTIVLTSIGDYVKDNSKTPWDGSIQSNLTVLNAFANNKVRSEYLSVGKKAIFPPSRDNRPIYLPGGIEMKQGFYQSIRPGWGRLVINVDICATTFYPAVPVIDIIPKIVKHPRDRHEKSRDDLRRGLDRKEIDVLNWYLKGVMMFVTHRSDNRKPKYKVSYVDHQPADLAKFRQGNKETTVAKYFRENYGQSLQFPRLPCIVVVKPQDKSKSYFPIEVCEIYKQMPDDARREMVQRTAVKPWDRFDRIEGAIKGIFRHNNDENLRSIDLVTDPEFIKLKARVLPPPKLTSNGANINPQGGRWDLRRFTDCPDIYNWSVMVFENRSYFPPEVVRNAMKQLRNSLHEKGLNVSTDPYIEYGSPHGDYEKSLALAYQKARIKKDRPPQLIICIIQKKVLGASGIHAQIKRICGTILGVVSQCIVANNMKGPNPNRWRQICGNISLKVNGKLGGKNCVLAERELNFGTNKSYMVFGADVFHPGREEKGRPSVAAVCASMDKSVTRYVGRYSMNRKIRNETIENLEGMVADLIKQFQRRNDVLPFQIVFYRDGVAEGQFEHVLHEEVKALKRAFDRIYGEKDVKPQLTFIIVQKRHHAR</sequence>
<evidence type="ECO:0000256" key="5">
    <source>
        <dbReference type="ARBA" id="ARBA00022801"/>
    </source>
</evidence>
<evidence type="ECO:0000259" key="12">
    <source>
        <dbReference type="PROSITE" id="PS50821"/>
    </source>
</evidence>
<dbReference type="SUPFAM" id="SSF53098">
    <property type="entry name" value="Ribonuclease H-like"/>
    <property type="match status" value="1"/>
</dbReference>
<dbReference type="Gene3D" id="3.30.420.10">
    <property type="entry name" value="Ribonuclease H-like superfamily/Ribonuclease H"/>
    <property type="match status" value="1"/>
</dbReference>
<dbReference type="InterPro" id="IPR032474">
    <property type="entry name" value="Argonaute_N"/>
</dbReference>
<dbReference type="Gene3D" id="3.40.50.300">
    <property type="entry name" value="P-loop containing nucleotide triphosphate hydrolases"/>
    <property type="match status" value="2"/>
</dbReference>